<comment type="caution">
    <text evidence="1">The sequence shown here is derived from an EMBL/GenBank/DDBJ whole genome shotgun (WGS) entry which is preliminary data.</text>
</comment>
<reference evidence="1 2" key="1">
    <citation type="submission" date="2021-08" db="EMBL/GenBank/DDBJ databases">
        <title>Draft Genome Sequence of Phanerochaete sordida strain YK-624.</title>
        <authorList>
            <person name="Mori T."/>
            <person name="Dohra H."/>
            <person name="Suzuki T."/>
            <person name="Kawagishi H."/>
            <person name="Hirai H."/>
        </authorList>
    </citation>
    <scope>NUCLEOTIDE SEQUENCE [LARGE SCALE GENOMIC DNA]</scope>
    <source>
        <strain evidence="1 2">YK-624</strain>
    </source>
</reference>
<protein>
    <submittedName>
        <fullName evidence="1">Uncharacterized protein</fullName>
    </submittedName>
</protein>
<dbReference type="EMBL" id="BPQB01000074">
    <property type="protein sequence ID" value="GJE97607.1"/>
    <property type="molecule type" value="Genomic_DNA"/>
</dbReference>
<gene>
    <name evidence="1" type="ORF">PsYK624_138280</name>
</gene>
<evidence type="ECO:0000313" key="2">
    <source>
        <dbReference type="Proteomes" id="UP000703269"/>
    </source>
</evidence>
<organism evidence="1 2">
    <name type="scientific">Phanerochaete sordida</name>
    <dbReference type="NCBI Taxonomy" id="48140"/>
    <lineage>
        <taxon>Eukaryota</taxon>
        <taxon>Fungi</taxon>
        <taxon>Dikarya</taxon>
        <taxon>Basidiomycota</taxon>
        <taxon>Agaricomycotina</taxon>
        <taxon>Agaricomycetes</taxon>
        <taxon>Polyporales</taxon>
        <taxon>Phanerochaetaceae</taxon>
        <taxon>Phanerochaete</taxon>
    </lineage>
</organism>
<evidence type="ECO:0000313" key="1">
    <source>
        <dbReference type="EMBL" id="GJE97607.1"/>
    </source>
</evidence>
<sequence length="330" mass="36892">MRNTTVYVADEGPPVANAIAWFASSKYQAEYVCRLTISERGLSDDQRDIQDRIISPREIMDLCNATPFVTDVTLRGLDVALEGPFAQDAPMGPDTVHSLTIASPAIEVTLPAVASVATRFRNLQTLNIEGPDGQLDSVSMAHLQHYLRRRDLPIRELRVKRSGVDQLDGINVLLRKTASTLRHLSIELFPTPQLHYEILGPVRADLTGLHQLRELDVYIPILGYTSGYDPSAHLSPARDMLRSIPKRVEEVHVVFWNECDTRGAFIKAMARFPVRALLAPLLRVQVKITFTAGTQGSSATDRAAHWGHILERSRTWRETCEELRPTLTLA</sequence>
<dbReference type="Proteomes" id="UP000703269">
    <property type="component" value="Unassembled WGS sequence"/>
</dbReference>
<name>A0A9P3GLM3_9APHY</name>
<dbReference type="AlphaFoldDB" id="A0A9P3GLM3"/>
<proteinExistence type="predicted"/>
<keyword evidence="2" id="KW-1185">Reference proteome</keyword>
<accession>A0A9P3GLM3</accession>